<dbReference type="InterPro" id="IPR013758">
    <property type="entry name" value="Topo_IIA_A/C_ab"/>
</dbReference>
<feature type="domain" description="Topo IIA-type catalytic" evidence="9">
    <location>
        <begin position="1"/>
        <end position="286"/>
    </location>
</feature>
<dbReference type="AlphaFoldDB" id="A0A523VX55"/>
<dbReference type="Pfam" id="PF03989">
    <property type="entry name" value="DNA_gyraseA_C"/>
    <property type="match status" value="6"/>
</dbReference>
<dbReference type="SUPFAM" id="SSF101904">
    <property type="entry name" value="GyrA/ParC C-terminal domain-like"/>
    <property type="match status" value="1"/>
</dbReference>
<dbReference type="FunFam" id="2.120.10.90:FF:000005">
    <property type="entry name" value="DNA topoisomerase 4 subunit A"/>
    <property type="match status" value="1"/>
</dbReference>
<dbReference type="EMBL" id="SOIZ01000365">
    <property type="protein sequence ID" value="TET59348.1"/>
    <property type="molecule type" value="Genomic_DNA"/>
</dbReference>
<dbReference type="PROSITE" id="PS52040">
    <property type="entry name" value="TOPO_IIA"/>
    <property type="match status" value="1"/>
</dbReference>
<evidence type="ECO:0000256" key="7">
    <source>
        <dbReference type="ARBA" id="ARBA00063644"/>
    </source>
</evidence>
<comment type="caution">
    <text evidence="8">Lacks conserved residue(s) required for the propagation of feature annotation.</text>
</comment>
<protein>
    <recommendedName>
        <fullName evidence="3">DNA topoisomerase (ATP-hydrolyzing)</fullName>
        <ecNumber evidence="3">5.6.2.2</ecNumber>
    </recommendedName>
</protein>
<comment type="catalytic activity">
    <reaction evidence="1">
        <text>ATP-dependent breakage, passage and rejoining of double-stranded DNA.</text>
        <dbReference type="EC" id="5.6.2.2"/>
    </reaction>
</comment>
<evidence type="ECO:0000256" key="5">
    <source>
        <dbReference type="ARBA" id="ARBA00023125"/>
    </source>
</evidence>
<dbReference type="GO" id="GO:0005737">
    <property type="term" value="C:cytoplasm"/>
    <property type="evidence" value="ECO:0007669"/>
    <property type="project" value="TreeGrafter"/>
</dbReference>
<dbReference type="GO" id="GO:0003918">
    <property type="term" value="F:DNA topoisomerase type II (double strand cut, ATP-hydrolyzing) activity"/>
    <property type="evidence" value="ECO:0007669"/>
    <property type="project" value="UniProtKB-EC"/>
</dbReference>
<dbReference type="GO" id="GO:0003677">
    <property type="term" value="F:DNA binding"/>
    <property type="evidence" value="ECO:0007669"/>
    <property type="project" value="UniProtKB-UniRule"/>
</dbReference>
<feature type="non-terminal residue" evidence="10">
    <location>
        <position position="1"/>
    </location>
</feature>
<dbReference type="Gene3D" id="2.120.10.90">
    <property type="entry name" value="DNA gyrase/topoisomerase IV, subunit A, C-terminal"/>
    <property type="match status" value="1"/>
</dbReference>
<dbReference type="Gene3D" id="3.90.199.10">
    <property type="entry name" value="Topoisomerase II, domain 5"/>
    <property type="match status" value="1"/>
</dbReference>
<dbReference type="InterPro" id="IPR050220">
    <property type="entry name" value="Type_II_DNA_Topoisomerases"/>
</dbReference>
<dbReference type="GO" id="GO:0005524">
    <property type="term" value="F:ATP binding"/>
    <property type="evidence" value="ECO:0007669"/>
    <property type="project" value="InterPro"/>
</dbReference>
<dbReference type="InterPro" id="IPR006691">
    <property type="entry name" value="GyrA/parC_rep"/>
</dbReference>
<comment type="subunit">
    <text evidence="7">Heterotetramer composed of ParC and ParE.</text>
</comment>
<accession>A0A523VX55</accession>
<evidence type="ECO:0000256" key="2">
    <source>
        <dbReference type="ARBA" id="ARBA00008263"/>
    </source>
</evidence>
<keyword evidence="5 8" id="KW-0238">DNA-binding</keyword>
<evidence type="ECO:0000256" key="3">
    <source>
        <dbReference type="ARBA" id="ARBA00012895"/>
    </source>
</evidence>
<dbReference type="FunFam" id="3.30.1360.40:FF:000002">
    <property type="entry name" value="DNA gyrase subunit A"/>
    <property type="match status" value="1"/>
</dbReference>
<dbReference type="InterPro" id="IPR002205">
    <property type="entry name" value="Topo_IIA_dom_A"/>
</dbReference>
<evidence type="ECO:0000313" key="10">
    <source>
        <dbReference type="EMBL" id="TET59348.1"/>
    </source>
</evidence>
<dbReference type="InterPro" id="IPR013757">
    <property type="entry name" value="Topo_IIA_A_a_sf"/>
</dbReference>
<reference evidence="10 11" key="1">
    <citation type="submission" date="2019-03" db="EMBL/GenBank/DDBJ databases">
        <title>Metabolic potential of uncultured bacteria and archaea associated with petroleum seepage in deep-sea sediments.</title>
        <authorList>
            <person name="Dong X."/>
            <person name="Hubert C."/>
        </authorList>
    </citation>
    <scope>NUCLEOTIDE SEQUENCE [LARGE SCALE GENOMIC DNA]</scope>
    <source>
        <strain evidence="10">E29_bin52</strain>
    </source>
</reference>
<dbReference type="EC" id="5.6.2.2" evidence="3"/>
<dbReference type="InterPro" id="IPR013760">
    <property type="entry name" value="Topo_IIA-like_dom_sf"/>
</dbReference>
<keyword evidence="4" id="KW-0799">Topoisomerase</keyword>
<evidence type="ECO:0000256" key="6">
    <source>
        <dbReference type="ARBA" id="ARBA00023235"/>
    </source>
</evidence>
<dbReference type="SUPFAM" id="SSF56719">
    <property type="entry name" value="Type II DNA topoisomerase"/>
    <property type="match status" value="1"/>
</dbReference>
<comment type="similarity">
    <text evidence="2">Belongs to the type II topoisomerase GyrA/ParC subunit family.</text>
</comment>
<dbReference type="GO" id="GO:0009330">
    <property type="term" value="C:DNA topoisomerase type II (double strand cut, ATP-hydrolyzing) complex"/>
    <property type="evidence" value="ECO:0007669"/>
    <property type="project" value="TreeGrafter"/>
</dbReference>
<evidence type="ECO:0000256" key="4">
    <source>
        <dbReference type="ARBA" id="ARBA00023029"/>
    </source>
</evidence>
<dbReference type="GO" id="GO:0006265">
    <property type="term" value="P:DNA topological change"/>
    <property type="evidence" value="ECO:0007669"/>
    <property type="project" value="InterPro"/>
</dbReference>
<dbReference type="InterPro" id="IPR035516">
    <property type="entry name" value="Gyrase/topoIV_suA_C"/>
</dbReference>
<evidence type="ECO:0000256" key="8">
    <source>
        <dbReference type="PROSITE-ProRule" id="PRU01384"/>
    </source>
</evidence>
<sequence length="590" mass="66509">GPDFPTRGEILGQEGIEEAYKSGKAKITLRGRVSVTTLKEKERLIINELPYQVNKAKLVELIAELAQNNRIKGIKNLRDESDKGGLRVVIELSRGTVPQIVLNQLYQYTPLQITFGIILLAVVEGKPRLLNLREAIRFFLDHRKEVVTRRSAFLLRGEKKKAHILEGLKRALGAIDKVIEIIKSAVSPEEAKKGLTKLLHLSDVQAQAILDMRLQRLTGLERKRIDEDYRSSVAKIKELEELLASEDKIWSTIKQELLQIKEKYHEPRRTLIKKREKPLILRPEDLIIKEDIVITVTSQGYIKYTPLKAYRRQARGGKGASGIALTQMDGVDSLILAHTHSTLLFFTNTGRIYWAMAYDIPEKRRSAKGRAIVNFLHLGEEERVQTVFALDKFEDERFLLMATRKGVVKKTSLTAYSRPQKGGIIGIRLKEEDELVKVLLTSGEQDIMLCTKKGRAILFSENGVRPTQRASRGVKGISLALNDEVAAAEVAERGQALFTITRRGLGKRTLFSKYRKTKRGGKGVINIRLISEEGEVAGMKKVKNTDEIMVITRNGRSVRIHARGVPRIGRNTIGSRIVRLDEDDQVVSIG</sequence>
<dbReference type="Gene3D" id="3.30.1360.40">
    <property type="match status" value="1"/>
</dbReference>
<keyword evidence="6" id="KW-0413">Isomerase</keyword>
<proteinExistence type="inferred from homology"/>
<evidence type="ECO:0000256" key="1">
    <source>
        <dbReference type="ARBA" id="ARBA00000185"/>
    </source>
</evidence>
<dbReference type="PANTHER" id="PTHR43493:SF5">
    <property type="entry name" value="DNA GYRASE SUBUNIT A, CHLOROPLASTIC_MITOCHONDRIAL"/>
    <property type="match status" value="1"/>
</dbReference>
<dbReference type="Proteomes" id="UP000319130">
    <property type="component" value="Unassembled WGS sequence"/>
</dbReference>
<evidence type="ECO:0000259" key="9">
    <source>
        <dbReference type="PROSITE" id="PS52040"/>
    </source>
</evidence>
<dbReference type="FunFam" id="1.10.268.10:FF:000001">
    <property type="entry name" value="DNA gyrase subunit A"/>
    <property type="match status" value="1"/>
</dbReference>
<gene>
    <name evidence="10" type="ORF">E3J48_07880</name>
</gene>
<dbReference type="PANTHER" id="PTHR43493">
    <property type="entry name" value="DNA GYRASE/TOPOISOMERASE SUBUNIT A"/>
    <property type="match status" value="1"/>
</dbReference>
<evidence type="ECO:0000313" key="11">
    <source>
        <dbReference type="Proteomes" id="UP000319130"/>
    </source>
</evidence>
<comment type="caution">
    <text evidence="10">The sequence shown here is derived from an EMBL/GenBank/DDBJ whole genome shotgun (WGS) entry which is preliminary data.</text>
</comment>
<organism evidence="10 11">
    <name type="scientific">Aerophobetes bacterium</name>
    <dbReference type="NCBI Taxonomy" id="2030807"/>
    <lineage>
        <taxon>Bacteria</taxon>
        <taxon>Candidatus Aerophobota</taxon>
    </lineage>
</organism>
<dbReference type="Pfam" id="PF00521">
    <property type="entry name" value="DNA_topoisoIV"/>
    <property type="match status" value="1"/>
</dbReference>
<name>A0A523VX55_UNCAE</name>
<dbReference type="Gene3D" id="1.10.268.10">
    <property type="entry name" value="Topoisomerase, domain 3"/>
    <property type="match status" value="1"/>
</dbReference>
<dbReference type="SMART" id="SM00434">
    <property type="entry name" value="TOP4c"/>
    <property type="match status" value="1"/>
</dbReference>